<accession>A0A1B1N3Z9</accession>
<dbReference type="OrthoDB" id="6397422at2"/>
<evidence type="ECO:0000313" key="2">
    <source>
        <dbReference type="Proteomes" id="UP000092573"/>
    </source>
</evidence>
<protein>
    <recommendedName>
        <fullName evidence="3">Uracil-DNA glycosylase-like domain-containing protein</fullName>
    </recommendedName>
</protein>
<dbReference type="EMBL" id="CP014167">
    <property type="protein sequence ID" value="ANS76115.1"/>
    <property type="molecule type" value="Genomic_DNA"/>
</dbReference>
<gene>
    <name evidence="1" type="ORF">AWM70_17260</name>
</gene>
<organism evidence="1 2">
    <name type="scientific">Paenibacillus yonginensis</name>
    <dbReference type="NCBI Taxonomy" id="1462996"/>
    <lineage>
        <taxon>Bacteria</taxon>
        <taxon>Bacillati</taxon>
        <taxon>Bacillota</taxon>
        <taxon>Bacilli</taxon>
        <taxon>Bacillales</taxon>
        <taxon>Paenibacillaceae</taxon>
        <taxon>Paenibacillus</taxon>
    </lineage>
</organism>
<evidence type="ECO:0000313" key="1">
    <source>
        <dbReference type="EMBL" id="ANS76115.1"/>
    </source>
</evidence>
<dbReference type="AlphaFoldDB" id="A0A1B1N3Z9"/>
<dbReference type="KEGG" id="pyg:AWM70_17260"/>
<dbReference type="Proteomes" id="UP000092573">
    <property type="component" value="Chromosome"/>
</dbReference>
<proteinExistence type="predicted"/>
<reference evidence="1 2" key="1">
    <citation type="submission" date="2016-01" db="EMBL/GenBank/DDBJ databases">
        <title>Complete Genome Sequence of Paenibacillus yonginensis DCY84, a novel Plant Growth-Promoting Bacteria with Elicitation of Induced Systemic Resistance.</title>
        <authorList>
            <person name="Kim Y.J."/>
            <person name="Yang D.C."/>
            <person name="Sukweenadhi J."/>
        </authorList>
    </citation>
    <scope>NUCLEOTIDE SEQUENCE [LARGE SCALE GENOMIC DNA]</scope>
    <source>
        <strain evidence="1 2">DCY84</strain>
    </source>
</reference>
<sequence length="215" mass="24842">MSINKELEVLYQNWLQSHPGHFVTGGVVDEDMFSSCEVKLLFLLKEVNDVDQIENWSLVQLMQDQIERMEFYRIWETVGLWNFGLLQGFPPYQKLKYMKEANITEGLLNIATTNLKKTGGSGESNYEEIKEHAIMNKELWMREIEIIKPDVVICGGTFPIVQEILGFEATTCDSGALIGKAMNTLFVDFYHPMYRVSPKVLYAYFKETMKSLGYH</sequence>
<dbReference type="RefSeq" id="WP_068698455.1">
    <property type="nucleotide sequence ID" value="NZ_CP014167.1"/>
</dbReference>
<keyword evidence="2" id="KW-1185">Reference proteome</keyword>
<name>A0A1B1N3Z9_9BACL</name>
<evidence type="ECO:0008006" key="3">
    <source>
        <dbReference type="Google" id="ProtNLM"/>
    </source>
</evidence>